<accession>A0A927DF61</accession>
<gene>
    <name evidence="1" type="ORF">IE986_28950</name>
</gene>
<sequence length="105" mass="12138">MIKRLRFSVPEVSPLLARLASVVPTEFVVVELLLSLERSERTEEEDDEELVPELEDSDELGELYVLDNKECCHHSTRHLMMIGENYGFDGSYDCDALQCRMELRC</sequence>
<evidence type="ECO:0000313" key="1">
    <source>
        <dbReference type="EMBL" id="MBD3702777.1"/>
    </source>
</evidence>
<dbReference type="EMBL" id="JACXTD010000004">
    <property type="protein sequence ID" value="MBD3702777.1"/>
    <property type="molecule type" value="Genomic_DNA"/>
</dbReference>
<name>A0A927DF61_KLEPN</name>
<dbReference type="AlphaFoldDB" id="A0A927DF61"/>
<organism evidence="1 2">
    <name type="scientific">Klebsiella pneumoniae</name>
    <dbReference type="NCBI Taxonomy" id="573"/>
    <lineage>
        <taxon>Bacteria</taxon>
        <taxon>Pseudomonadati</taxon>
        <taxon>Pseudomonadota</taxon>
        <taxon>Gammaproteobacteria</taxon>
        <taxon>Enterobacterales</taxon>
        <taxon>Enterobacteriaceae</taxon>
        <taxon>Klebsiella/Raoultella group</taxon>
        <taxon>Klebsiella</taxon>
        <taxon>Klebsiella pneumoniae complex</taxon>
    </lineage>
</organism>
<protein>
    <submittedName>
        <fullName evidence="1">Uncharacterized protein</fullName>
    </submittedName>
</protein>
<evidence type="ECO:0000313" key="2">
    <source>
        <dbReference type="Proteomes" id="UP000655796"/>
    </source>
</evidence>
<dbReference type="Proteomes" id="UP000655796">
    <property type="component" value="Unassembled WGS sequence"/>
</dbReference>
<proteinExistence type="predicted"/>
<comment type="caution">
    <text evidence="1">The sequence shown here is derived from an EMBL/GenBank/DDBJ whole genome shotgun (WGS) entry which is preliminary data.</text>
</comment>
<reference evidence="1" key="1">
    <citation type="submission" date="2020-07" db="EMBL/GenBank/DDBJ databases">
        <title>Clinical and genomic characterization of carbapenemase-producing Enterobacterales causing secondary infections during the COVID-19 crisis at a New York City hospital.</title>
        <authorList>
            <person name="Gomez-Simmonds A."/>
            <person name="Annavajhala M.K."/>
            <person name="Uhlemann A.-C."/>
        </authorList>
    </citation>
    <scope>NUCLEOTIDE SEQUENCE</scope>
    <source>
        <strain evidence="1">NK1590</strain>
    </source>
</reference>